<dbReference type="PROSITE" id="PS50234">
    <property type="entry name" value="VWFA"/>
    <property type="match status" value="1"/>
</dbReference>
<dbReference type="Gene3D" id="3.40.50.410">
    <property type="entry name" value="von Willebrand factor, type A domain"/>
    <property type="match status" value="1"/>
</dbReference>
<evidence type="ECO:0000256" key="2">
    <source>
        <dbReference type="ARBA" id="ARBA00022525"/>
    </source>
</evidence>
<dbReference type="EMBL" id="JAELVQ010000001">
    <property type="protein sequence ID" value="MBJ6366624.1"/>
    <property type="molecule type" value="Genomic_DNA"/>
</dbReference>
<name>A0A8J7LLR3_9FLAO</name>
<evidence type="ECO:0000313" key="5">
    <source>
        <dbReference type="EMBL" id="MBJ6366624.1"/>
    </source>
</evidence>
<evidence type="ECO:0000313" key="6">
    <source>
        <dbReference type="Proteomes" id="UP000610931"/>
    </source>
</evidence>
<comment type="caution">
    <text evidence="5">The sequence shown here is derived from an EMBL/GenBank/DDBJ whole genome shotgun (WGS) entry which is preliminary data.</text>
</comment>
<dbReference type="InterPro" id="IPR056861">
    <property type="entry name" value="HMCN1-like_VWA"/>
</dbReference>
<dbReference type="Pfam" id="PF25106">
    <property type="entry name" value="VWA_4"/>
    <property type="match status" value="1"/>
</dbReference>
<dbReference type="InterPro" id="IPR036465">
    <property type="entry name" value="vWFA_dom_sf"/>
</dbReference>
<dbReference type="CDD" id="cd00198">
    <property type="entry name" value="vWFA"/>
    <property type="match status" value="1"/>
</dbReference>
<dbReference type="SMART" id="SM00327">
    <property type="entry name" value="VWA"/>
    <property type="match status" value="1"/>
</dbReference>
<dbReference type="AlphaFoldDB" id="A0A8J7LLR3"/>
<comment type="subcellular location">
    <subcellularLocation>
        <location evidence="1">Secreted</location>
    </subcellularLocation>
</comment>
<protein>
    <submittedName>
        <fullName evidence="5">VWA domain-containing protein</fullName>
    </submittedName>
</protein>
<keyword evidence="6" id="KW-1185">Reference proteome</keyword>
<evidence type="ECO:0000256" key="1">
    <source>
        <dbReference type="ARBA" id="ARBA00004613"/>
    </source>
</evidence>
<dbReference type="Proteomes" id="UP000610931">
    <property type="component" value="Unassembled WGS sequence"/>
</dbReference>
<dbReference type="RefSeq" id="WP_199112151.1">
    <property type="nucleotide sequence ID" value="NZ_JAELVQ010000001.1"/>
</dbReference>
<gene>
    <name evidence="5" type="ORF">JF259_00855</name>
</gene>
<dbReference type="InterPro" id="IPR002035">
    <property type="entry name" value="VWF_A"/>
</dbReference>
<reference evidence="5" key="1">
    <citation type="submission" date="2020-12" db="EMBL/GenBank/DDBJ databases">
        <title>Snuella sp. nov., isolated from sediment in Incheon.</title>
        <authorList>
            <person name="Kim W."/>
        </authorList>
    </citation>
    <scope>NUCLEOTIDE SEQUENCE</scope>
    <source>
        <strain evidence="5">CAU 1569</strain>
    </source>
</reference>
<dbReference type="SUPFAM" id="SSF53300">
    <property type="entry name" value="vWA-like"/>
    <property type="match status" value="1"/>
</dbReference>
<sequence length="419" mass="46122">MIGLNGLVRFALIAIIVIIYGCSKDDGLIGNSTANGKTSLFEEVTEPESTQTNSDFYETALSLSSEVLSGGGGSWGDGIPNDQIEPGVLTAGEWNDLNNWDFWNDLLSNKDYYEDVNRWKLKKIKRYSFLVTDSNESLVANAEITLLSGGVEIWKTKTDNKGKATLWSDMGLNKVSARVEFGETESIVANVLAYEAGVNKVSLNNNIVNKKIIDIYIAVDATGSMGDEIDYLKVELNNVIRRIKELNPLLEMRFGSVFYRDEGDEYVTRPFGFKADEASLISFISDQSAKGGGDFPEAVHSALDVAISQSSWNDNASARIMFLLLDAPPHYTQEAISSIELNLIKAAEKGIKIIPITASGIDKATEYLMRSFAILTNGTYVFITDDSGVGNPHLEPTIGEFEVEKLNDLMVRLVDEYIP</sequence>
<keyword evidence="3" id="KW-0732">Signal</keyword>
<dbReference type="PANTHER" id="PTHR47763">
    <property type="entry name" value="ALPHA-PROTEIN KINASE VWKA"/>
    <property type="match status" value="1"/>
</dbReference>
<accession>A0A8J7LLR3</accession>
<keyword evidence="2" id="KW-0964">Secreted</keyword>
<evidence type="ECO:0000259" key="4">
    <source>
        <dbReference type="PROSITE" id="PS50234"/>
    </source>
</evidence>
<feature type="domain" description="VWFA" evidence="4">
    <location>
        <begin position="214"/>
        <end position="401"/>
    </location>
</feature>
<evidence type="ECO:0000256" key="3">
    <source>
        <dbReference type="ARBA" id="ARBA00022729"/>
    </source>
</evidence>
<organism evidence="5 6">
    <name type="scientific">Snuella sedimenti</name>
    <dbReference type="NCBI Taxonomy" id="2798802"/>
    <lineage>
        <taxon>Bacteria</taxon>
        <taxon>Pseudomonadati</taxon>
        <taxon>Bacteroidota</taxon>
        <taxon>Flavobacteriia</taxon>
        <taxon>Flavobacteriales</taxon>
        <taxon>Flavobacteriaceae</taxon>
        <taxon>Snuella</taxon>
    </lineage>
</organism>
<dbReference type="InterPro" id="IPR052969">
    <property type="entry name" value="Thr-specific_kinase-like"/>
</dbReference>
<proteinExistence type="predicted"/>